<dbReference type="AlphaFoldDB" id="C6T0P1"/>
<feature type="region of interest" description="Disordered" evidence="1">
    <location>
        <begin position="1"/>
        <end position="46"/>
    </location>
</feature>
<organism evidence="2">
    <name type="scientific">Glycine max</name>
    <name type="common">Soybean</name>
    <name type="synonym">Glycine hispida</name>
    <dbReference type="NCBI Taxonomy" id="3847"/>
    <lineage>
        <taxon>Eukaryota</taxon>
        <taxon>Viridiplantae</taxon>
        <taxon>Streptophyta</taxon>
        <taxon>Embryophyta</taxon>
        <taxon>Tracheophyta</taxon>
        <taxon>Spermatophyta</taxon>
        <taxon>Magnoliopsida</taxon>
        <taxon>eudicotyledons</taxon>
        <taxon>Gunneridae</taxon>
        <taxon>Pentapetalae</taxon>
        <taxon>rosids</taxon>
        <taxon>fabids</taxon>
        <taxon>Fabales</taxon>
        <taxon>Fabaceae</taxon>
        <taxon>Papilionoideae</taxon>
        <taxon>50 kb inversion clade</taxon>
        <taxon>NPAAA clade</taxon>
        <taxon>indigoferoid/millettioid clade</taxon>
        <taxon>Phaseoleae</taxon>
        <taxon>Glycine</taxon>
        <taxon>Glycine subgen. Soja</taxon>
    </lineage>
</organism>
<proteinExistence type="evidence at transcript level"/>
<dbReference type="EMBL" id="BT090996">
    <property type="protein sequence ID" value="ACU15075.1"/>
    <property type="molecule type" value="mRNA"/>
</dbReference>
<evidence type="ECO:0000256" key="1">
    <source>
        <dbReference type="SAM" id="MobiDB-lite"/>
    </source>
</evidence>
<name>C6T0P1_SOYBN</name>
<protein>
    <submittedName>
        <fullName evidence="2">Uncharacterized protein</fullName>
    </submittedName>
</protein>
<feature type="compositionally biased region" description="Basic residues" evidence="1">
    <location>
        <begin position="1"/>
        <end position="13"/>
    </location>
</feature>
<evidence type="ECO:0000313" key="2">
    <source>
        <dbReference type="EMBL" id="ACU15075.1"/>
    </source>
</evidence>
<sequence length="46" mass="5260">MHNVKKEKKRRSEKGKALASATDKKLKTQKKFFKKGDSKKGKAKGR</sequence>
<reference evidence="2" key="1">
    <citation type="submission" date="2009-08" db="EMBL/GenBank/DDBJ databases">
        <authorList>
            <person name="Cheung F."/>
            <person name="Xiao Y."/>
            <person name="Chan A."/>
            <person name="Moskal W."/>
            <person name="Town C.D."/>
        </authorList>
    </citation>
    <scope>NUCLEOTIDE SEQUENCE</scope>
</reference>
<accession>C6T0P1</accession>